<keyword evidence="3" id="KW-0547">Nucleotide-binding</keyword>
<comment type="similarity">
    <text evidence="1 7">Belongs to the FGGY kinase family.</text>
</comment>
<evidence type="ECO:0000256" key="7">
    <source>
        <dbReference type="RuleBase" id="RU003733"/>
    </source>
</evidence>
<keyword evidence="2 7" id="KW-0808">Transferase</keyword>
<keyword evidence="4 7" id="KW-0418">Kinase</keyword>
<dbReference type="PROSITE" id="PS00445">
    <property type="entry name" value="FGGY_KINASES_2"/>
    <property type="match status" value="1"/>
</dbReference>
<reference evidence="10 11" key="1">
    <citation type="submission" date="2016-03" db="EMBL/GenBank/DDBJ databases">
        <title>Deep-sea bacteria in the southern Pacific.</title>
        <authorList>
            <person name="Tang K."/>
        </authorList>
    </citation>
    <scope>NUCLEOTIDE SEQUENCE [LARGE SCALE GENOMIC DNA]</scope>
    <source>
        <strain evidence="10 11">JLT2016</strain>
    </source>
</reference>
<dbReference type="Proteomes" id="UP000186559">
    <property type="component" value="Chromosome"/>
</dbReference>
<sequence>MRILALDQGTTSTRGLVADETGACEIVHAVRHAQHFPKADRVEHDPHELLANLRAVIAAAGPVEAIALSNQGESCLAWDAETGEPLSPVIVWQDRRTEARLAAMADHEAEVRRRAGLPLDPYFSASKLAWLLEECPEVGAAHEAGRLRLGTTDAFFLQSLTGRCLTDVTTASRTSLMSLETGRWDPELCALFGVPMDCLPEIRPTVSDFGSIGGVPVTAAVVDQQAALYGHGCRAPGDAKITFGTGAFALAISGETVPDAGDSGLLPTVAWQVGARTTYALDGGVHAAGAAVEWALRIGLLDAPEALSAFEAEAAIDRGLAFVPALAGLAAPHWDGSAAGLFIGMTGATTRADMAQALIEGVALRAAEVIARMGQGRPVERVSMDGGLTRSAYLCQFLADVTGATIVLPGTEELTAFGAAQLAALGLGTDLPAPAARAEIMPRECDRAGRLARFAEAVSRARGWREPLG</sequence>
<name>A0A1U7D7M3_9RHOB</name>
<evidence type="ECO:0000256" key="4">
    <source>
        <dbReference type="ARBA" id="ARBA00022777"/>
    </source>
</evidence>
<dbReference type="EMBL" id="CP014796">
    <property type="protein sequence ID" value="APX24123.1"/>
    <property type="molecule type" value="Genomic_DNA"/>
</dbReference>
<dbReference type="SUPFAM" id="SSF53067">
    <property type="entry name" value="Actin-like ATPase domain"/>
    <property type="match status" value="2"/>
</dbReference>
<organism evidence="10 11">
    <name type="scientific">Salipiger profundus</name>
    <dbReference type="NCBI Taxonomy" id="1229727"/>
    <lineage>
        <taxon>Bacteria</taxon>
        <taxon>Pseudomonadati</taxon>
        <taxon>Pseudomonadota</taxon>
        <taxon>Alphaproteobacteria</taxon>
        <taxon>Rhodobacterales</taxon>
        <taxon>Roseobacteraceae</taxon>
        <taxon>Salipiger</taxon>
    </lineage>
</organism>
<dbReference type="GO" id="GO:0019563">
    <property type="term" value="P:glycerol catabolic process"/>
    <property type="evidence" value="ECO:0007669"/>
    <property type="project" value="TreeGrafter"/>
</dbReference>
<dbReference type="PANTHER" id="PTHR10196">
    <property type="entry name" value="SUGAR KINASE"/>
    <property type="match status" value="1"/>
</dbReference>
<evidence type="ECO:0000259" key="8">
    <source>
        <dbReference type="Pfam" id="PF00370"/>
    </source>
</evidence>
<dbReference type="GO" id="GO:0004370">
    <property type="term" value="F:glycerol kinase activity"/>
    <property type="evidence" value="ECO:0007669"/>
    <property type="project" value="TreeGrafter"/>
</dbReference>
<dbReference type="Pfam" id="PF00370">
    <property type="entry name" value="FGGY_N"/>
    <property type="match status" value="1"/>
</dbReference>
<accession>A0A1U7D7M3</accession>
<feature type="domain" description="Carbohydrate kinase FGGY N-terminal" evidence="8">
    <location>
        <begin position="3"/>
        <end position="229"/>
    </location>
</feature>
<keyword evidence="5" id="KW-0067">ATP-binding</keyword>
<dbReference type="KEGG" id="tpro:Ga0080559_TMP3327"/>
<dbReference type="AlphaFoldDB" id="A0A1U7D7M3"/>
<dbReference type="InterPro" id="IPR043129">
    <property type="entry name" value="ATPase_NBD"/>
</dbReference>
<dbReference type="STRING" id="1229727.Ga0080559_TMP3327"/>
<dbReference type="InterPro" id="IPR000577">
    <property type="entry name" value="Carb_kinase_FGGY"/>
</dbReference>
<dbReference type="PROSITE" id="PS00933">
    <property type="entry name" value="FGGY_KINASES_1"/>
    <property type="match status" value="1"/>
</dbReference>
<dbReference type="GO" id="GO:0005524">
    <property type="term" value="F:ATP binding"/>
    <property type="evidence" value="ECO:0007669"/>
    <property type="project" value="UniProtKB-KW"/>
</dbReference>
<dbReference type="RefSeq" id="WP_076624069.1">
    <property type="nucleotide sequence ID" value="NZ_BMEW01000001.1"/>
</dbReference>
<evidence type="ECO:0000313" key="10">
    <source>
        <dbReference type="EMBL" id="APX24123.1"/>
    </source>
</evidence>
<evidence type="ECO:0000256" key="5">
    <source>
        <dbReference type="ARBA" id="ARBA00022840"/>
    </source>
</evidence>
<dbReference type="GO" id="GO:0005829">
    <property type="term" value="C:cytosol"/>
    <property type="evidence" value="ECO:0007669"/>
    <property type="project" value="TreeGrafter"/>
</dbReference>
<feature type="domain" description="Carbohydrate kinase FGGY C-terminal" evidence="9">
    <location>
        <begin position="239"/>
        <end position="425"/>
    </location>
</feature>
<gene>
    <name evidence="10" type="ORF">Ga0080559_TMP3327</name>
</gene>
<keyword evidence="11" id="KW-1185">Reference proteome</keyword>
<dbReference type="Pfam" id="PF02782">
    <property type="entry name" value="FGGY_C"/>
    <property type="match status" value="1"/>
</dbReference>
<evidence type="ECO:0000313" key="11">
    <source>
        <dbReference type="Proteomes" id="UP000186559"/>
    </source>
</evidence>
<evidence type="ECO:0000259" key="9">
    <source>
        <dbReference type="Pfam" id="PF02782"/>
    </source>
</evidence>
<dbReference type="PIRSF" id="PIRSF000538">
    <property type="entry name" value="GlpK"/>
    <property type="match status" value="1"/>
</dbReference>
<dbReference type="PANTHER" id="PTHR10196:SF69">
    <property type="entry name" value="GLYCEROL KINASE"/>
    <property type="match status" value="1"/>
</dbReference>
<proteinExistence type="inferred from homology"/>
<evidence type="ECO:0000256" key="2">
    <source>
        <dbReference type="ARBA" id="ARBA00022679"/>
    </source>
</evidence>
<dbReference type="InterPro" id="IPR018484">
    <property type="entry name" value="FGGY_N"/>
</dbReference>
<evidence type="ECO:0000256" key="1">
    <source>
        <dbReference type="ARBA" id="ARBA00009156"/>
    </source>
</evidence>
<dbReference type="InterPro" id="IPR018485">
    <property type="entry name" value="FGGY_C"/>
</dbReference>
<evidence type="ECO:0000256" key="3">
    <source>
        <dbReference type="ARBA" id="ARBA00022741"/>
    </source>
</evidence>
<evidence type="ECO:0000256" key="6">
    <source>
        <dbReference type="ARBA" id="ARBA00043149"/>
    </source>
</evidence>
<dbReference type="Gene3D" id="3.30.420.40">
    <property type="match status" value="2"/>
</dbReference>
<dbReference type="OrthoDB" id="9805576at2"/>
<dbReference type="InterPro" id="IPR018483">
    <property type="entry name" value="Carb_kinase_FGGY_CS"/>
</dbReference>
<protein>
    <recommendedName>
        <fullName evidence="6">ATP:glycerol 3-phosphotransferase</fullName>
    </recommendedName>
</protein>